<accession>W7XAU4</accession>
<evidence type="ECO:0000256" key="4">
    <source>
        <dbReference type="ARBA" id="ARBA00022776"/>
    </source>
</evidence>
<evidence type="ECO:0000256" key="3">
    <source>
        <dbReference type="ARBA" id="ARBA00022618"/>
    </source>
</evidence>
<dbReference type="KEGG" id="tet:TTHERM_000058799"/>
<evidence type="ECO:0000256" key="2">
    <source>
        <dbReference type="ARBA" id="ARBA00016066"/>
    </source>
</evidence>
<dbReference type="InterPro" id="IPR037679">
    <property type="entry name" value="Apc5"/>
</dbReference>
<dbReference type="InterPro" id="IPR026000">
    <property type="entry name" value="Apc5_dom"/>
</dbReference>
<proteinExistence type="inferred from homology"/>
<dbReference type="Pfam" id="PF12862">
    <property type="entry name" value="ANAPC5"/>
    <property type="match status" value="1"/>
</dbReference>
<gene>
    <name evidence="8" type="ORF">TTHERM_000058799</name>
</gene>
<dbReference type="eggNOG" id="ENOG502STC9">
    <property type="taxonomic scope" value="Eukaryota"/>
</dbReference>
<dbReference type="STRING" id="312017.W7XAU4"/>
<keyword evidence="9" id="KW-1185">Reference proteome</keyword>
<dbReference type="GO" id="GO:0051301">
    <property type="term" value="P:cell division"/>
    <property type="evidence" value="ECO:0007669"/>
    <property type="project" value="UniProtKB-KW"/>
</dbReference>
<organism evidence="8 9">
    <name type="scientific">Tetrahymena thermophila (strain SB210)</name>
    <dbReference type="NCBI Taxonomy" id="312017"/>
    <lineage>
        <taxon>Eukaryota</taxon>
        <taxon>Sar</taxon>
        <taxon>Alveolata</taxon>
        <taxon>Ciliophora</taxon>
        <taxon>Intramacronucleata</taxon>
        <taxon>Oligohymenophorea</taxon>
        <taxon>Hymenostomatida</taxon>
        <taxon>Tetrahymenina</taxon>
        <taxon>Tetrahymenidae</taxon>
        <taxon>Tetrahymena</taxon>
    </lineage>
</organism>
<dbReference type="GO" id="GO:0031145">
    <property type="term" value="P:anaphase-promoting complex-dependent catabolic process"/>
    <property type="evidence" value="ECO:0007669"/>
    <property type="project" value="TreeGrafter"/>
</dbReference>
<dbReference type="InParanoid" id="W7XAU4"/>
<protein>
    <recommendedName>
        <fullName evidence="2">Anaphase-promoting complex subunit 5</fullName>
    </recommendedName>
</protein>
<name>W7XAU4_TETTS</name>
<keyword evidence="4" id="KW-0498">Mitosis</keyword>
<evidence type="ECO:0000256" key="5">
    <source>
        <dbReference type="ARBA" id="ARBA00022786"/>
    </source>
</evidence>
<dbReference type="OrthoDB" id="291936at2759"/>
<dbReference type="RefSeq" id="XP_012650965.1">
    <property type="nucleotide sequence ID" value="XM_012795511.1"/>
</dbReference>
<keyword evidence="3" id="KW-0132">Cell division</keyword>
<dbReference type="GO" id="GO:0045842">
    <property type="term" value="P:positive regulation of mitotic metaphase/anaphase transition"/>
    <property type="evidence" value="ECO:0007669"/>
    <property type="project" value="TreeGrafter"/>
</dbReference>
<reference evidence="9" key="1">
    <citation type="journal article" date="2006" name="PLoS Biol.">
        <title>Macronuclear genome sequence of the ciliate Tetrahymena thermophila, a model eukaryote.</title>
        <authorList>
            <person name="Eisen J.A."/>
            <person name="Coyne R.S."/>
            <person name="Wu M."/>
            <person name="Wu D."/>
            <person name="Thiagarajan M."/>
            <person name="Wortman J.R."/>
            <person name="Badger J.H."/>
            <person name="Ren Q."/>
            <person name="Amedeo P."/>
            <person name="Jones K.M."/>
            <person name="Tallon L.J."/>
            <person name="Delcher A.L."/>
            <person name="Salzberg S.L."/>
            <person name="Silva J.C."/>
            <person name="Haas B.J."/>
            <person name="Majoros W.H."/>
            <person name="Farzad M."/>
            <person name="Carlton J.M."/>
            <person name="Smith R.K. Jr."/>
            <person name="Garg J."/>
            <person name="Pearlman R.E."/>
            <person name="Karrer K.M."/>
            <person name="Sun L."/>
            <person name="Manning G."/>
            <person name="Elde N.C."/>
            <person name="Turkewitz A.P."/>
            <person name="Asai D.J."/>
            <person name="Wilkes D.E."/>
            <person name="Wang Y."/>
            <person name="Cai H."/>
            <person name="Collins K."/>
            <person name="Stewart B.A."/>
            <person name="Lee S.R."/>
            <person name="Wilamowska K."/>
            <person name="Weinberg Z."/>
            <person name="Ruzzo W.L."/>
            <person name="Wloga D."/>
            <person name="Gaertig J."/>
            <person name="Frankel J."/>
            <person name="Tsao C.-C."/>
            <person name="Gorovsky M.A."/>
            <person name="Keeling P.J."/>
            <person name="Waller R.F."/>
            <person name="Patron N.J."/>
            <person name="Cherry J.M."/>
            <person name="Stover N.A."/>
            <person name="Krieger C.J."/>
            <person name="del Toro C."/>
            <person name="Ryder H.F."/>
            <person name="Williamson S.C."/>
            <person name="Barbeau R.A."/>
            <person name="Hamilton E.P."/>
            <person name="Orias E."/>
        </authorList>
    </citation>
    <scope>NUCLEOTIDE SEQUENCE [LARGE SCALE GENOMIC DNA]</scope>
    <source>
        <strain evidence="9">SB210</strain>
    </source>
</reference>
<dbReference type="GeneID" id="24437043"/>
<evidence type="ECO:0000313" key="9">
    <source>
        <dbReference type="Proteomes" id="UP000009168"/>
    </source>
</evidence>
<comment type="similarity">
    <text evidence="1">Belongs to the APC5 family.</text>
</comment>
<dbReference type="EMBL" id="GG662853">
    <property type="protein sequence ID" value="EWS76500.1"/>
    <property type="molecule type" value="Genomic_DNA"/>
</dbReference>
<evidence type="ECO:0000256" key="6">
    <source>
        <dbReference type="ARBA" id="ARBA00023306"/>
    </source>
</evidence>
<dbReference type="GO" id="GO:0005680">
    <property type="term" value="C:anaphase-promoting complex"/>
    <property type="evidence" value="ECO:0007669"/>
    <property type="project" value="InterPro"/>
</dbReference>
<evidence type="ECO:0000256" key="1">
    <source>
        <dbReference type="ARBA" id="ARBA00007450"/>
    </source>
</evidence>
<dbReference type="Proteomes" id="UP000009168">
    <property type="component" value="Unassembled WGS sequence"/>
</dbReference>
<sequence>MNRGGVEFLSPNTISCIIVLKEYSRNANELDPSNPFANFLINKIMKLNEEDEALSSSQFFKKMIKETQNFDISDRYRVQIERIQSLHDLYSYLENTLKELRQMRIIRIEQGNIIDIFLRRSLLNLRRCGFSEMVKLWQNFLDYKNDEYKLKKNGQNVYLIDKKLEDLQLKILNFDNCYGYNEIHKQIESLENGKINDKISYLKAQNEAKNQHPLAALDNIHRYFDKQLEMLFFSDKQGEQQVAYNQSKVNHCILNLAYLNLQMGFVDECLKSLSEAMRISQNNQDDESINHCIMYLYEISSLLSHHQDTIQLTQHAICHSVNIQTNPLLMLYSCLSYAKFSKHYDLNNKTNDLLKQNNIKWIDLFHFSIRKIIQNYENYLLPGRKQSKYVLLQIPRSLEFMIKSQIFDSQNQPALVDLLINNVYETTPQVLVANKNLQILFDIAIRQVDWDLDKSVTLFQKLYEMMNNMLKPLYQFYLYYSNAKMFLNRMEIASSRFMLELMIDTYQNNLIDPLLNSKIQQIHIEILIKENKHSEAYQAILQNIKYNQQSGFHKELLTQSYIYLIMLKYQTRDFFSALTLIQQVLKKAKLYGLHEQYSVAKLYKVLILIHTGYISSTLKIIKNIEEKWLMNFSQKTQAFFYYVKSILLLKISTASDSINKQVFDEIRKNALQCLNKSLEFYLNLNCLLEIREIYYLQARIYDELPQSSHRESTAFYFVQCDEMISQNQTNSYISTYHIQDLSLYQIQLALSQVFKKTFKIVNLPSIIGTYSTNTNSQNQ</sequence>
<dbReference type="PANTHER" id="PTHR12830">
    <property type="entry name" value="ANAPHASE-PROMOTING COMPLEX SUBUNIT 5"/>
    <property type="match status" value="1"/>
</dbReference>
<dbReference type="GO" id="GO:0070979">
    <property type="term" value="P:protein K11-linked ubiquitination"/>
    <property type="evidence" value="ECO:0007669"/>
    <property type="project" value="TreeGrafter"/>
</dbReference>
<evidence type="ECO:0000259" key="7">
    <source>
        <dbReference type="Pfam" id="PF12862"/>
    </source>
</evidence>
<dbReference type="AlphaFoldDB" id="W7XAU4"/>
<evidence type="ECO:0000313" key="8">
    <source>
        <dbReference type="EMBL" id="EWS76500.1"/>
    </source>
</evidence>
<keyword evidence="6" id="KW-0131">Cell cycle</keyword>
<feature type="domain" description="Anaphase-promoting complex subunit 5" evidence="7">
    <location>
        <begin position="201"/>
        <end position="300"/>
    </location>
</feature>
<keyword evidence="5" id="KW-0833">Ubl conjugation pathway</keyword>
<dbReference type="PANTHER" id="PTHR12830:SF9">
    <property type="entry name" value="ANAPHASE-PROMOTING COMPLEX SUBUNIT 5"/>
    <property type="match status" value="1"/>
</dbReference>